<proteinExistence type="predicted"/>
<gene>
    <name evidence="3" type="ORF">ACFFLI_04250</name>
</gene>
<feature type="compositionally biased region" description="Low complexity" evidence="1">
    <location>
        <begin position="83"/>
        <end position="103"/>
    </location>
</feature>
<dbReference type="InterPro" id="IPR001387">
    <property type="entry name" value="Cro/C1-type_HTH"/>
</dbReference>
<feature type="region of interest" description="Disordered" evidence="1">
    <location>
        <begin position="72"/>
        <end position="105"/>
    </location>
</feature>
<feature type="domain" description="HTH cro/C1-type" evidence="2">
    <location>
        <begin position="8"/>
        <end position="62"/>
    </location>
</feature>
<name>A0ABV5WSH3_9LACO</name>
<evidence type="ECO:0000256" key="1">
    <source>
        <dbReference type="SAM" id="MobiDB-lite"/>
    </source>
</evidence>
<accession>A0ABV5WSH3</accession>
<dbReference type="CDD" id="cd00093">
    <property type="entry name" value="HTH_XRE"/>
    <property type="match status" value="1"/>
</dbReference>
<feature type="region of interest" description="Disordered" evidence="1">
    <location>
        <begin position="128"/>
        <end position="161"/>
    </location>
</feature>
<dbReference type="InterPro" id="IPR010982">
    <property type="entry name" value="Lambda_DNA-bd_dom_sf"/>
</dbReference>
<dbReference type="RefSeq" id="WP_137642428.1">
    <property type="nucleotide sequence ID" value="NZ_BJEA01000008.1"/>
</dbReference>
<dbReference type="EMBL" id="JBHLZY010000009">
    <property type="protein sequence ID" value="MFB9769087.1"/>
    <property type="molecule type" value="Genomic_DNA"/>
</dbReference>
<dbReference type="PROSITE" id="PS50943">
    <property type="entry name" value="HTH_CROC1"/>
    <property type="match status" value="1"/>
</dbReference>
<dbReference type="Pfam" id="PF01381">
    <property type="entry name" value="HTH_3"/>
    <property type="match status" value="1"/>
</dbReference>
<keyword evidence="4" id="KW-1185">Reference proteome</keyword>
<sequence length="161" mass="17214">METFAERLTLAMQRAGLSAAQLAKQTGIGRSSISQWLSEKYVAKYDKVVTLAAALDVAPEWLIGAAPETAVAATSTAAKPDEAPTVATPNVAAATSATPEPTSDPLATELQSIWITLTPDERKKLIKKAVKLRSKDVAPTSKKKSKKNKRKKNGKGKKKRS</sequence>
<reference evidence="3 4" key="1">
    <citation type="submission" date="2024-09" db="EMBL/GenBank/DDBJ databases">
        <authorList>
            <person name="Sun Q."/>
            <person name="Mori K."/>
        </authorList>
    </citation>
    <scope>NUCLEOTIDE SEQUENCE [LARGE SCALE GENOMIC DNA]</scope>
    <source>
        <strain evidence="3 4">TBRC 4576</strain>
    </source>
</reference>
<feature type="compositionally biased region" description="Basic residues" evidence="1">
    <location>
        <begin position="141"/>
        <end position="161"/>
    </location>
</feature>
<evidence type="ECO:0000313" key="4">
    <source>
        <dbReference type="Proteomes" id="UP001589691"/>
    </source>
</evidence>
<evidence type="ECO:0000313" key="3">
    <source>
        <dbReference type="EMBL" id="MFB9769087.1"/>
    </source>
</evidence>
<dbReference type="Proteomes" id="UP001589691">
    <property type="component" value="Unassembled WGS sequence"/>
</dbReference>
<comment type="caution">
    <text evidence="3">The sequence shown here is derived from an EMBL/GenBank/DDBJ whole genome shotgun (WGS) entry which is preliminary data.</text>
</comment>
<organism evidence="3 4">
    <name type="scientific">Lactiplantibacillus modestisalitolerans</name>
    <dbReference type="NCBI Taxonomy" id="1457219"/>
    <lineage>
        <taxon>Bacteria</taxon>
        <taxon>Bacillati</taxon>
        <taxon>Bacillota</taxon>
        <taxon>Bacilli</taxon>
        <taxon>Lactobacillales</taxon>
        <taxon>Lactobacillaceae</taxon>
        <taxon>Lactiplantibacillus</taxon>
    </lineage>
</organism>
<dbReference type="Gene3D" id="1.10.260.40">
    <property type="entry name" value="lambda repressor-like DNA-binding domains"/>
    <property type="match status" value="1"/>
</dbReference>
<dbReference type="SUPFAM" id="SSF47413">
    <property type="entry name" value="lambda repressor-like DNA-binding domains"/>
    <property type="match status" value="1"/>
</dbReference>
<evidence type="ECO:0000259" key="2">
    <source>
        <dbReference type="PROSITE" id="PS50943"/>
    </source>
</evidence>
<dbReference type="SMART" id="SM00530">
    <property type="entry name" value="HTH_XRE"/>
    <property type="match status" value="1"/>
</dbReference>
<protein>
    <submittedName>
        <fullName evidence="3">Helix-turn-helix domain-containing protein</fullName>
    </submittedName>
</protein>